<dbReference type="InterPro" id="IPR043128">
    <property type="entry name" value="Rev_trsase/Diguanyl_cyclase"/>
</dbReference>
<name>A0A1S3TF52_VIGRR</name>
<organism evidence="2 3">
    <name type="scientific">Vigna radiata var. radiata</name>
    <name type="common">Mung bean</name>
    <name type="synonym">Phaseolus aureus</name>
    <dbReference type="NCBI Taxonomy" id="3916"/>
    <lineage>
        <taxon>Eukaryota</taxon>
        <taxon>Viridiplantae</taxon>
        <taxon>Streptophyta</taxon>
        <taxon>Embryophyta</taxon>
        <taxon>Tracheophyta</taxon>
        <taxon>Spermatophyta</taxon>
        <taxon>Magnoliopsida</taxon>
        <taxon>eudicotyledons</taxon>
        <taxon>Gunneridae</taxon>
        <taxon>Pentapetalae</taxon>
        <taxon>rosids</taxon>
        <taxon>fabids</taxon>
        <taxon>Fabales</taxon>
        <taxon>Fabaceae</taxon>
        <taxon>Papilionoideae</taxon>
        <taxon>50 kb inversion clade</taxon>
        <taxon>NPAAA clade</taxon>
        <taxon>indigoferoid/millettioid clade</taxon>
        <taxon>Phaseoleae</taxon>
        <taxon>Vigna</taxon>
    </lineage>
</organism>
<dbReference type="KEGG" id="vra:106754837"/>
<dbReference type="PANTHER" id="PTHR24559">
    <property type="entry name" value="TRANSPOSON TY3-I GAG-POL POLYPROTEIN"/>
    <property type="match status" value="1"/>
</dbReference>
<reference evidence="3" key="1">
    <citation type="submission" date="2025-08" db="UniProtKB">
        <authorList>
            <consortium name="RefSeq"/>
        </authorList>
    </citation>
    <scope>IDENTIFICATION</scope>
    <source>
        <tissue evidence="3">Leaf</tissue>
    </source>
</reference>
<evidence type="ECO:0000313" key="2">
    <source>
        <dbReference type="Proteomes" id="UP000087766"/>
    </source>
</evidence>
<dbReference type="RefSeq" id="XP_014492389.1">
    <property type="nucleotide sequence ID" value="XM_014636903.1"/>
</dbReference>
<dbReference type="InterPro" id="IPR043502">
    <property type="entry name" value="DNA/RNA_pol_sf"/>
</dbReference>
<dbReference type="PANTHER" id="PTHR24559:SF430">
    <property type="entry name" value="RNA-DIRECTED DNA POLYMERASE"/>
    <property type="match status" value="1"/>
</dbReference>
<evidence type="ECO:0000259" key="1">
    <source>
        <dbReference type="Pfam" id="PF00078"/>
    </source>
</evidence>
<dbReference type="InterPro" id="IPR053134">
    <property type="entry name" value="RNA-dir_DNA_polymerase"/>
</dbReference>
<proteinExistence type="predicted"/>
<protein>
    <submittedName>
        <fullName evidence="3">Uncharacterized protein LOC106754837</fullName>
    </submittedName>
</protein>
<dbReference type="Proteomes" id="UP000087766">
    <property type="component" value="Unplaced"/>
</dbReference>
<dbReference type="Gene3D" id="3.10.10.10">
    <property type="entry name" value="HIV Type 1 Reverse Transcriptase, subunit A, domain 1"/>
    <property type="match status" value="1"/>
</dbReference>
<dbReference type="CDD" id="cd01647">
    <property type="entry name" value="RT_LTR"/>
    <property type="match status" value="1"/>
</dbReference>
<sequence>MEISEDMIAPFNEQIVGFAGERVDTRGYIDLRTHLGSEDGGKELRVRFLLVEANTSYNALLGRPCLNAFGVIVSTPHLAMKFPTDKGNICTVRADERTARQCYVAGLKVTPYRKENRTETILIDLDPRTNTDERIQLEGEIRPFVVGKTEQQTTSIAANLKPFDKNALKELLKNNNDLFAWIMVKKANRQWRMCVDFTDLNKACPKDSYPLPNIDRLVDGASGHTVLSFLDAYSGYNQISMHAPDREKTAFITEHANYCFDVMPFGLKNAGATYQRLMDKVFHNQTGRCMEV</sequence>
<dbReference type="STRING" id="3916.A0A1S3TF52"/>
<dbReference type="GeneID" id="106754837"/>
<dbReference type="SUPFAM" id="SSF56672">
    <property type="entry name" value="DNA/RNA polymerases"/>
    <property type="match status" value="1"/>
</dbReference>
<dbReference type="Gene3D" id="3.30.70.270">
    <property type="match status" value="1"/>
</dbReference>
<dbReference type="OrthoDB" id="1423731at2759"/>
<gene>
    <name evidence="3" type="primary">LOC106754837</name>
</gene>
<accession>A0A1S3TF52</accession>
<keyword evidence="2" id="KW-1185">Reference proteome</keyword>
<feature type="domain" description="Reverse transcriptase" evidence="1">
    <location>
        <begin position="184"/>
        <end position="288"/>
    </location>
</feature>
<evidence type="ECO:0000313" key="3">
    <source>
        <dbReference type="RefSeq" id="XP_014492389.1"/>
    </source>
</evidence>
<dbReference type="AlphaFoldDB" id="A0A1S3TF52"/>
<dbReference type="InterPro" id="IPR000477">
    <property type="entry name" value="RT_dom"/>
</dbReference>
<dbReference type="Pfam" id="PF00078">
    <property type="entry name" value="RVT_1"/>
    <property type="match status" value="1"/>
</dbReference>